<evidence type="ECO:0000313" key="2">
    <source>
        <dbReference type="EMBL" id="GGX73060.1"/>
    </source>
</evidence>
<dbReference type="Gene3D" id="3.40.50.2000">
    <property type="entry name" value="Glycogen Phosphorylase B"/>
    <property type="match status" value="1"/>
</dbReference>
<comment type="caution">
    <text evidence="2">The sequence shown here is derived from an EMBL/GenBank/DDBJ whole genome shotgun (WGS) entry which is preliminary data.</text>
</comment>
<dbReference type="SUPFAM" id="SSF53756">
    <property type="entry name" value="UDP-Glycosyltransferase/glycogen phosphorylase"/>
    <property type="match status" value="1"/>
</dbReference>
<evidence type="ECO:0000313" key="3">
    <source>
        <dbReference type="Proteomes" id="UP000619244"/>
    </source>
</evidence>
<keyword evidence="3" id="KW-1185">Reference proteome</keyword>
<dbReference type="GO" id="GO:0016758">
    <property type="term" value="F:hexosyltransferase activity"/>
    <property type="evidence" value="ECO:0007669"/>
    <property type="project" value="InterPro"/>
</dbReference>
<dbReference type="EMBL" id="BMVU01000011">
    <property type="protein sequence ID" value="GGX73060.1"/>
    <property type="molecule type" value="Genomic_DNA"/>
</dbReference>
<proteinExistence type="predicted"/>
<gene>
    <name evidence="2" type="ORF">GCM10010358_29320</name>
</gene>
<dbReference type="InterPro" id="IPR007235">
    <property type="entry name" value="Glyco_trans_28_C"/>
</dbReference>
<reference evidence="2" key="2">
    <citation type="submission" date="2020-09" db="EMBL/GenBank/DDBJ databases">
        <authorList>
            <person name="Sun Q."/>
            <person name="Ohkuma M."/>
        </authorList>
    </citation>
    <scope>NUCLEOTIDE SEQUENCE</scope>
    <source>
        <strain evidence="2">JCM 4790</strain>
    </source>
</reference>
<accession>A0A918NIR1</accession>
<feature type="domain" description="Glycosyl transferase family 28 C-terminal" evidence="1">
    <location>
        <begin position="229"/>
        <end position="273"/>
    </location>
</feature>
<evidence type="ECO:0000259" key="1">
    <source>
        <dbReference type="Pfam" id="PF04101"/>
    </source>
</evidence>
<dbReference type="PANTHER" id="PTHR21015">
    <property type="entry name" value="UDP-N-ACETYLGLUCOSAMINE--N-ACETYLMURAMYL-(PENTAPEPTIDE) PYROPHOSPHORYL-UNDECAPRENOL N-ACETYLGLUCOSAMINE TRANSFERASE 1"/>
    <property type="match status" value="1"/>
</dbReference>
<dbReference type="Proteomes" id="UP000619244">
    <property type="component" value="Unassembled WGS sequence"/>
</dbReference>
<dbReference type="PANTHER" id="PTHR21015:SF22">
    <property type="entry name" value="GLYCOSYLTRANSFERASE"/>
    <property type="match status" value="1"/>
</dbReference>
<reference evidence="2" key="1">
    <citation type="journal article" date="2014" name="Int. J. Syst. Evol. Microbiol.">
        <title>Complete genome sequence of Corynebacterium casei LMG S-19264T (=DSM 44701T), isolated from a smear-ripened cheese.</title>
        <authorList>
            <consortium name="US DOE Joint Genome Institute (JGI-PGF)"/>
            <person name="Walter F."/>
            <person name="Albersmeier A."/>
            <person name="Kalinowski J."/>
            <person name="Ruckert C."/>
        </authorList>
    </citation>
    <scope>NUCLEOTIDE SEQUENCE</scope>
    <source>
        <strain evidence="2">JCM 4790</strain>
    </source>
</reference>
<protein>
    <recommendedName>
        <fullName evidence="1">Glycosyl transferase family 28 C-terminal domain-containing protein</fullName>
    </recommendedName>
</protein>
<dbReference type="RefSeq" id="WP_190190653.1">
    <property type="nucleotide sequence ID" value="NZ_BMVU01000011.1"/>
</dbReference>
<name>A0A918NIR1_9ACTN</name>
<organism evidence="2 3">
    <name type="scientific">Streptomyces minutiscleroticus</name>
    <dbReference type="NCBI Taxonomy" id="68238"/>
    <lineage>
        <taxon>Bacteria</taxon>
        <taxon>Bacillati</taxon>
        <taxon>Actinomycetota</taxon>
        <taxon>Actinomycetes</taxon>
        <taxon>Kitasatosporales</taxon>
        <taxon>Streptomycetaceae</taxon>
        <taxon>Streptomyces</taxon>
    </lineage>
</organism>
<dbReference type="Pfam" id="PF04101">
    <property type="entry name" value="Glyco_tran_28_C"/>
    <property type="match status" value="1"/>
</dbReference>
<dbReference type="AlphaFoldDB" id="A0A918NIR1"/>
<sequence length="360" mass="38048">MIGYYVHHHGRGHLHRALCVARHARTPVTGLSSLPRPDGWPGPWVRLPLDTGGAPGDVTAGDRLHWAPVHHDGYRRRMGLVADWIVRRRPALLVSDVSVEIASLARLMGTPVVVAAMRGERTDPAHRLAYDMAAGLLAPWPAELPEPGWPAAWLRKTVHVGAFSRNDHRARAREAAVPGRRRVLVLGGAGGSDLGPRQVEEARRATPGWDWQVVGGTGQWCADPWPLLCAADVVVTHAGQNALAECAAARRPAVVVPQDRPFGEQHATGRALRDGGLAVVREAWPAADEWPDVLEESLRTGGAGWSRWSYGDGARRAAAYLDALAADGAAPGAGETDAEAGGVAAAVGDTGVTAAGRGAA</sequence>